<gene>
    <name evidence="2" type="ORF">MJO52_09260</name>
</gene>
<organism evidence="2 3">
    <name type="scientific">Microbulbifer variabilis</name>
    <dbReference type="NCBI Taxonomy" id="266805"/>
    <lineage>
        <taxon>Bacteria</taxon>
        <taxon>Pseudomonadati</taxon>
        <taxon>Pseudomonadota</taxon>
        <taxon>Gammaproteobacteria</taxon>
        <taxon>Cellvibrionales</taxon>
        <taxon>Microbulbiferaceae</taxon>
        <taxon>Microbulbifer</taxon>
    </lineage>
</organism>
<feature type="transmembrane region" description="Helical" evidence="1">
    <location>
        <begin position="14"/>
        <end position="32"/>
    </location>
</feature>
<accession>A0ABY4VG82</accession>
<evidence type="ECO:0000256" key="1">
    <source>
        <dbReference type="SAM" id="Phobius"/>
    </source>
</evidence>
<keyword evidence="1" id="KW-0812">Transmembrane</keyword>
<keyword evidence="1" id="KW-1133">Transmembrane helix</keyword>
<name>A0ABY4VG82_9GAMM</name>
<feature type="transmembrane region" description="Helical" evidence="1">
    <location>
        <begin position="44"/>
        <end position="63"/>
    </location>
</feature>
<keyword evidence="3" id="KW-1185">Reference proteome</keyword>
<proteinExistence type="predicted"/>
<dbReference type="EMBL" id="CP092418">
    <property type="protein sequence ID" value="USD23306.1"/>
    <property type="molecule type" value="Genomic_DNA"/>
</dbReference>
<protein>
    <submittedName>
        <fullName evidence="2">Uncharacterized protein</fullName>
    </submittedName>
</protein>
<feature type="transmembrane region" description="Helical" evidence="1">
    <location>
        <begin position="101"/>
        <end position="123"/>
    </location>
</feature>
<evidence type="ECO:0000313" key="2">
    <source>
        <dbReference type="EMBL" id="USD23306.1"/>
    </source>
</evidence>
<evidence type="ECO:0000313" key="3">
    <source>
        <dbReference type="Proteomes" id="UP001055658"/>
    </source>
</evidence>
<sequence length="125" mass="14581">MKKLLLDKDLSKDLLQSIGYYMLLAGIARFCIPSVKAATFFPKLGFVIFFIGLSWFISVYIFIHVVHPIVKIYHPEFSLPEVDLENERKIAWREIVYTRSFILMMVLYLTTLYLGFVIVGWALPK</sequence>
<keyword evidence="1" id="KW-0472">Membrane</keyword>
<dbReference type="RefSeq" id="WP_252085652.1">
    <property type="nucleotide sequence ID" value="NZ_CP092418.1"/>
</dbReference>
<reference evidence="2" key="1">
    <citation type="submission" date="2022-02" db="EMBL/GenBank/DDBJ databases">
        <title>Coral-associated bacteria.</title>
        <authorList>
            <person name="Tang K."/>
            <person name="Wang X."/>
        </authorList>
    </citation>
    <scope>NUCLEOTIDE SEQUENCE</scope>
    <source>
        <strain evidence="2">SCSIO 43006</strain>
    </source>
</reference>
<dbReference type="Proteomes" id="UP001055658">
    <property type="component" value="Chromosome"/>
</dbReference>